<keyword evidence="6" id="KW-1185">Reference proteome</keyword>
<dbReference type="GeneID" id="28842716"/>
<gene>
    <name evidence="5" type="ORF">VE01_09330</name>
</gene>
<dbReference type="EMBL" id="KV460280">
    <property type="protein sequence ID" value="OBT91795.1"/>
    <property type="molecule type" value="Genomic_DNA"/>
</dbReference>
<feature type="domain" description="Acyclic terpene utilisation N-terminal" evidence="3">
    <location>
        <begin position="9"/>
        <end position="451"/>
    </location>
</feature>
<name>A0A1B8G7I6_9PEZI</name>
<proteinExistence type="predicted"/>
<accession>A0A1B8G7I6</accession>
<dbReference type="OrthoDB" id="4161589at2759"/>
<dbReference type="InterPro" id="IPR056362">
    <property type="entry name" value="AtuA-like_ferredoxin_dom"/>
</dbReference>
<dbReference type="Pfam" id="PF11905">
    <property type="entry name" value="DUF3425"/>
    <property type="match status" value="1"/>
</dbReference>
<feature type="region of interest" description="Disordered" evidence="2">
    <location>
        <begin position="704"/>
        <end position="727"/>
    </location>
</feature>
<dbReference type="RefSeq" id="XP_018125528.1">
    <property type="nucleotide sequence ID" value="XM_018278744.2"/>
</dbReference>
<dbReference type="InterPro" id="IPR021833">
    <property type="entry name" value="DUF3425"/>
</dbReference>
<sequence length="1156" mass="127777">MPAINREVLRIASASGSVTDRRGGFADLARHEDVDFIVGDWMSEYNMTTRGGSKVNNNSLSSEFEECFLESIEPALAALVANKIKVAVNAGASDTEKLYHALSEMVKNKGLDLKIAWVGGDEVIDVVQEAIKSGESFRSLTTGKNISEWGHEPMYAQCYLGCWGIVEAFNAGADIVLCGRVADASPSIACAAYTYKWQREDLSQLAHVFVAGHFLECSTYVTGGNFSGFKSLPGKSLSLSFPILEIESDGTFIVTKQSGRDGMVTIDTCKAQLLYEIQGPYYYNSDVVADLTNIKIESVGQDRVKVSNVGFTKPPPTTKVGITAKGGFQAEVHYFACGLDIEEKAALLERQVRSTLDVSRYHTLKFRINGSCPSNPSNQDAATVDFRIFAQAKEESALSVSNFLRPCTDVIMQSYPGATFAVDARQALPKPYYEYWVALLPQSSVKHEVHLPFTEKTIAVAPPTDTAEFLYAQPTYETPNPVAMGSWGPTTVAPIGYVVHARSGDKGSDANVGFFVRNTDEWDWLRSILTIQQVQKMLDDDFEGSPIMRFELPNIQAVHFLLKDHLDRGVSSSSTYDVLGKNVADGNGHRSDPSPSTSVSLATTSKRRVRTVSSLTQEQVRKKRDNDREAQRAFRERTKMRIHVLEDELAALKAERRELEGSKASELQVLIDDNRALRSQMQRLTQLARPLMLLLASKPDDAADGVDHVLQPSPAGDNPTGNSSATHAVTDGLVDATKAWPSPSTQSNMQCAAKEIEGTRPHPSQCSSQYNAIMTPTSNVVREHQQQGWFRVRNNDHERHAMGNIAQDVDMGVENQAAAQTCAYTESMPQSAGFSPSGNDYVAQDDRSFTSTTRQPQEDTRYGIATTDGSHDPHITYYNGFNSRQPIANRDADFADDYLDGVMTNMSSSKNHAAPQGPTVSSNSTIPPFTWAHPEPNKNITMSTILPKHMEATCPLDQILLDFLTSRRLLAAQGTPASVLVGPLNPSITGLVNPSFKGSAHAAIRVMADVVSTFKDTKLQEQLGFFYIMYSTMRWQIAPTDETFESLPLWLRPTIFQVIVPHAAWIDNIPWPRIRDLLIQNPTKYTFRDFSELYASNVNLNWPFDAADAVMPKTDSSGELMMNPLFEKHIRKLECWSVSEPFKERFPEFAAAIEDK</sequence>
<feature type="domain" description="AtuA-like ferredoxin-fold" evidence="4">
    <location>
        <begin position="497"/>
        <end position="585"/>
    </location>
</feature>
<organism evidence="5 6">
    <name type="scientific">Pseudogymnoascus verrucosus</name>
    <dbReference type="NCBI Taxonomy" id="342668"/>
    <lineage>
        <taxon>Eukaryota</taxon>
        <taxon>Fungi</taxon>
        <taxon>Dikarya</taxon>
        <taxon>Ascomycota</taxon>
        <taxon>Pezizomycotina</taxon>
        <taxon>Leotiomycetes</taxon>
        <taxon>Thelebolales</taxon>
        <taxon>Thelebolaceae</taxon>
        <taxon>Pseudogymnoascus</taxon>
    </lineage>
</organism>
<dbReference type="Gene3D" id="1.20.5.170">
    <property type="match status" value="1"/>
</dbReference>
<protein>
    <recommendedName>
        <fullName evidence="7">BZIP domain-containing protein</fullName>
    </recommendedName>
</protein>
<keyword evidence="1" id="KW-0175">Coiled coil</keyword>
<evidence type="ECO:0000313" key="6">
    <source>
        <dbReference type="Proteomes" id="UP000091956"/>
    </source>
</evidence>
<dbReference type="Proteomes" id="UP000091956">
    <property type="component" value="Unassembled WGS sequence"/>
</dbReference>
<reference evidence="5 6" key="1">
    <citation type="submission" date="2016-03" db="EMBL/GenBank/DDBJ databases">
        <title>Comparative genomics of Pseudogymnoascus destructans, the fungus causing white-nose syndrome of bats.</title>
        <authorList>
            <person name="Palmer J.M."/>
            <person name="Drees K.P."/>
            <person name="Foster J.T."/>
            <person name="Lindner D.L."/>
        </authorList>
    </citation>
    <scope>NUCLEOTIDE SEQUENCE [LARGE SCALE GENOMIC DNA]</scope>
    <source>
        <strain evidence="5 6">UAMH 10579</strain>
    </source>
</reference>
<evidence type="ECO:0000259" key="4">
    <source>
        <dbReference type="Pfam" id="PF23544"/>
    </source>
</evidence>
<evidence type="ECO:0000256" key="1">
    <source>
        <dbReference type="SAM" id="Coils"/>
    </source>
</evidence>
<evidence type="ECO:0000256" key="2">
    <source>
        <dbReference type="SAM" id="MobiDB-lite"/>
    </source>
</evidence>
<feature type="compositionally biased region" description="Polar residues" evidence="2">
    <location>
        <begin position="593"/>
        <end position="604"/>
    </location>
</feature>
<evidence type="ECO:0000259" key="3">
    <source>
        <dbReference type="Pfam" id="PF07287"/>
    </source>
</evidence>
<dbReference type="InterPro" id="IPR010839">
    <property type="entry name" value="AtuA_N"/>
</dbReference>
<dbReference type="CDD" id="cd14688">
    <property type="entry name" value="bZIP_YAP"/>
    <property type="match status" value="1"/>
</dbReference>
<feature type="coiled-coil region" evidence="1">
    <location>
        <begin position="635"/>
        <end position="687"/>
    </location>
</feature>
<dbReference type="PANTHER" id="PTHR47585">
    <property type="match status" value="1"/>
</dbReference>
<dbReference type="AlphaFoldDB" id="A0A1B8G7I6"/>
<evidence type="ECO:0000313" key="5">
    <source>
        <dbReference type="EMBL" id="OBT91795.1"/>
    </source>
</evidence>
<dbReference type="PANTHER" id="PTHR47585:SF2">
    <property type="entry name" value="DUF1446 DOMAIN PROTEIN (AFU_ORTHOLOGUE AFUA_6G11420)"/>
    <property type="match status" value="1"/>
</dbReference>
<reference evidence="6" key="2">
    <citation type="journal article" date="2018" name="Nat. Commun.">
        <title>Extreme sensitivity to ultraviolet light in the fungal pathogen causing white-nose syndrome of bats.</title>
        <authorList>
            <person name="Palmer J.M."/>
            <person name="Drees K.P."/>
            <person name="Foster J.T."/>
            <person name="Lindner D.L."/>
        </authorList>
    </citation>
    <scope>NUCLEOTIDE SEQUENCE [LARGE SCALE GENOMIC DNA]</scope>
    <source>
        <strain evidence="6">UAMH 10579</strain>
    </source>
</reference>
<dbReference type="Pfam" id="PF07287">
    <property type="entry name" value="AtuA"/>
    <property type="match status" value="1"/>
</dbReference>
<dbReference type="Pfam" id="PF23544">
    <property type="entry name" value="AtuA_ferredoxin"/>
    <property type="match status" value="1"/>
</dbReference>
<feature type="region of interest" description="Disordered" evidence="2">
    <location>
        <begin position="581"/>
        <end position="631"/>
    </location>
</feature>
<evidence type="ECO:0008006" key="7">
    <source>
        <dbReference type="Google" id="ProtNLM"/>
    </source>
</evidence>
<feature type="region of interest" description="Disordered" evidence="2">
    <location>
        <begin position="848"/>
        <end position="868"/>
    </location>
</feature>